<gene>
    <name evidence="1" type="ORF">O1611_g2368</name>
</gene>
<keyword evidence="2" id="KW-1185">Reference proteome</keyword>
<dbReference type="Proteomes" id="UP001153332">
    <property type="component" value="Unassembled WGS sequence"/>
</dbReference>
<name>A0ACC2JUT1_9PEZI</name>
<sequence>MGPSIRTEPATPTDPCAVNATPRLARLSFHTAQPTSTASKSAQSKRSTVGLSCPTRRPRLSAHHTSLVAQPELRSVTPMTRPRPSRSVRAIIESAVPSLKVEAISIVPTKQLLRTFKVKLADERTLSLNLPPPPSRLLRSEQWLLQSEAAVIEWLLEDSRKQPSKNIRQLTEKNAGKSPQGEGWPERWGDQSDQLATYLPILIKHSSTSAESGSAFSLFEPPPGSPISSLGKPLTHTERKSINFQKGRLVRRIAEVTAPSGRFGQAATVIGQPRAPENSQKEVQETRLDFDGVDSWRQTFHLLLEGILRDGEDLAVTMSYELVRTTFYKFGHLLDAVTTPRLVVCDVDEDDIVLVSRSERTLKGEEQRQTKGSESPAKAVIKPDDSPAGPSTKSQTSLEDDVTPIKITGLRDWSSCIFGDPLFATVFTHPAPEFDRGFHLLEETPEAAATRNR</sequence>
<comment type="caution">
    <text evidence="1">The sequence shown here is derived from an EMBL/GenBank/DDBJ whole genome shotgun (WGS) entry which is preliminary data.</text>
</comment>
<accession>A0ACC2JUT1</accession>
<evidence type="ECO:0000313" key="1">
    <source>
        <dbReference type="EMBL" id="KAJ8131256.1"/>
    </source>
</evidence>
<organism evidence="1 2">
    <name type="scientific">Lasiodiplodia mahajangana</name>
    <dbReference type="NCBI Taxonomy" id="1108764"/>
    <lineage>
        <taxon>Eukaryota</taxon>
        <taxon>Fungi</taxon>
        <taxon>Dikarya</taxon>
        <taxon>Ascomycota</taxon>
        <taxon>Pezizomycotina</taxon>
        <taxon>Dothideomycetes</taxon>
        <taxon>Dothideomycetes incertae sedis</taxon>
        <taxon>Botryosphaeriales</taxon>
        <taxon>Botryosphaeriaceae</taxon>
        <taxon>Lasiodiplodia</taxon>
    </lineage>
</organism>
<proteinExistence type="predicted"/>
<dbReference type="EMBL" id="JAPUUL010000325">
    <property type="protein sequence ID" value="KAJ8131256.1"/>
    <property type="molecule type" value="Genomic_DNA"/>
</dbReference>
<reference evidence="1" key="1">
    <citation type="submission" date="2022-12" db="EMBL/GenBank/DDBJ databases">
        <title>Genome Sequence of Lasiodiplodia mahajangana.</title>
        <authorList>
            <person name="Buettner E."/>
        </authorList>
    </citation>
    <scope>NUCLEOTIDE SEQUENCE</scope>
    <source>
        <strain evidence="1">VT137</strain>
    </source>
</reference>
<evidence type="ECO:0000313" key="2">
    <source>
        <dbReference type="Proteomes" id="UP001153332"/>
    </source>
</evidence>
<protein>
    <submittedName>
        <fullName evidence="1">Uncharacterized protein</fullName>
    </submittedName>
</protein>